<evidence type="ECO:0000313" key="1">
    <source>
        <dbReference type="EMBL" id="CAH0537786.1"/>
    </source>
</evidence>
<keyword evidence="2" id="KW-1185">Reference proteome</keyword>
<sequence length="57" mass="6683">MELYCPNCKTELIERSKNYICPRHQIGECTYEPCHLDEGHQSKHYKSKKVELETVAA</sequence>
<comment type="caution">
    <text evidence="1">The sequence shown here is derived from an EMBL/GenBank/DDBJ whole genome shotgun (WGS) entry which is preliminary data.</text>
</comment>
<accession>A0ABN8E442</accession>
<organism evidence="1 2">
    <name type="scientific">Vibrio marisflavi CECT 7928</name>
    <dbReference type="NCBI Taxonomy" id="634439"/>
    <lineage>
        <taxon>Bacteria</taxon>
        <taxon>Pseudomonadati</taxon>
        <taxon>Pseudomonadota</taxon>
        <taxon>Gammaproteobacteria</taxon>
        <taxon>Vibrionales</taxon>
        <taxon>Vibrionaceae</taxon>
        <taxon>Vibrio</taxon>
    </lineage>
</organism>
<proteinExistence type="predicted"/>
<name>A0ABN8E442_9VIBR</name>
<protein>
    <submittedName>
        <fullName evidence="1">Uncharacterized protein</fullName>
    </submittedName>
</protein>
<dbReference type="Proteomes" id="UP000838748">
    <property type="component" value="Unassembled WGS sequence"/>
</dbReference>
<gene>
    <name evidence="1" type="ORF">VMF7928_01339</name>
</gene>
<reference evidence="1" key="1">
    <citation type="submission" date="2021-11" db="EMBL/GenBank/DDBJ databases">
        <authorList>
            <person name="Rodrigo-Torres L."/>
            <person name="Arahal R. D."/>
            <person name="Lucena T."/>
        </authorList>
    </citation>
    <scope>NUCLEOTIDE SEQUENCE</scope>
    <source>
        <strain evidence="1">CECT 7928</strain>
    </source>
</reference>
<dbReference type="EMBL" id="CAKLDM010000001">
    <property type="protein sequence ID" value="CAH0537786.1"/>
    <property type="molecule type" value="Genomic_DNA"/>
</dbReference>
<evidence type="ECO:0000313" key="2">
    <source>
        <dbReference type="Proteomes" id="UP000838748"/>
    </source>
</evidence>